<dbReference type="EMBL" id="CAAALY010113338">
    <property type="protein sequence ID" value="VEL30564.1"/>
    <property type="molecule type" value="Genomic_DNA"/>
</dbReference>
<gene>
    <name evidence="2" type="ORF">PXEA_LOCUS24004</name>
</gene>
<protein>
    <submittedName>
        <fullName evidence="2">Uncharacterized protein</fullName>
    </submittedName>
</protein>
<keyword evidence="3" id="KW-1185">Reference proteome</keyword>
<sequence>MGHFSGDHHSGSLWGHPGLRNIPSFSLDDPSINHHASPSSEIHKLSNTSDSTSIGVTSFQEVRRRNISVLSDLSESPSRHCNPTSLLVEPILRANLAEPEPDDDMDTVSSPIFSGGLKLKLGDASHHSPRSASAATNSVPGPEAHLHLSELDAVIQELCDTNSEASANAK</sequence>
<evidence type="ECO:0000256" key="1">
    <source>
        <dbReference type="SAM" id="MobiDB-lite"/>
    </source>
</evidence>
<dbReference type="AlphaFoldDB" id="A0A3S5CRJ5"/>
<proteinExistence type="predicted"/>
<name>A0A3S5CRJ5_9PLAT</name>
<reference evidence="2" key="1">
    <citation type="submission" date="2018-11" db="EMBL/GenBank/DDBJ databases">
        <authorList>
            <consortium name="Pathogen Informatics"/>
        </authorList>
    </citation>
    <scope>NUCLEOTIDE SEQUENCE</scope>
</reference>
<dbReference type="Proteomes" id="UP000784294">
    <property type="component" value="Unassembled WGS sequence"/>
</dbReference>
<evidence type="ECO:0000313" key="3">
    <source>
        <dbReference type="Proteomes" id="UP000784294"/>
    </source>
</evidence>
<evidence type="ECO:0000313" key="2">
    <source>
        <dbReference type="EMBL" id="VEL30564.1"/>
    </source>
</evidence>
<feature type="region of interest" description="Disordered" evidence="1">
    <location>
        <begin position="30"/>
        <end position="53"/>
    </location>
</feature>
<feature type="region of interest" description="Disordered" evidence="1">
    <location>
        <begin position="121"/>
        <end position="143"/>
    </location>
</feature>
<accession>A0A3S5CRJ5</accession>
<comment type="caution">
    <text evidence="2">The sequence shown here is derived from an EMBL/GenBank/DDBJ whole genome shotgun (WGS) entry which is preliminary data.</text>
</comment>
<feature type="compositionally biased region" description="Polar residues" evidence="1">
    <location>
        <begin position="34"/>
        <end position="53"/>
    </location>
</feature>
<organism evidence="2 3">
    <name type="scientific">Protopolystoma xenopodis</name>
    <dbReference type="NCBI Taxonomy" id="117903"/>
    <lineage>
        <taxon>Eukaryota</taxon>
        <taxon>Metazoa</taxon>
        <taxon>Spiralia</taxon>
        <taxon>Lophotrochozoa</taxon>
        <taxon>Platyhelminthes</taxon>
        <taxon>Monogenea</taxon>
        <taxon>Polyopisthocotylea</taxon>
        <taxon>Polystomatidea</taxon>
        <taxon>Polystomatidae</taxon>
        <taxon>Protopolystoma</taxon>
    </lineage>
</organism>